<organism evidence="1 2">
    <name type="scientific">Salmonella phage Akira</name>
    <dbReference type="NCBI Taxonomy" id="2562461"/>
    <lineage>
        <taxon>Viruses</taxon>
        <taxon>Duplodnaviria</taxon>
        <taxon>Heunggongvirae</taxon>
        <taxon>Uroviricota</taxon>
        <taxon>Caudoviricetes</taxon>
        <taxon>Akiravirus</taxon>
        <taxon>Akiravirus akira</taxon>
    </lineage>
</organism>
<reference evidence="2" key="1">
    <citation type="submission" date="2019-03" db="EMBL/GenBank/DDBJ databases">
        <authorList>
            <person name="Olsen N.S."/>
            <person name="Kot W."/>
            <person name="Hansen L.H."/>
        </authorList>
    </citation>
    <scope>NUCLEOTIDE SEQUENCE [LARGE SCALE GENOMIC DNA]</scope>
</reference>
<dbReference type="Proteomes" id="UP000297139">
    <property type="component" value="Segment"/>
</dbReference>
<sequence length="73" mass="8276">MKIELNKENDMLSLEGQGEIVLTRLTKENPIGITMKCDGAKPSVSNMYLVNLKGKTRVGRFLYALKHVWILAR</sequence>
<evidence type="ECO:0000313" key="2">
    <source>
        <dbReference type="Proteomes" id="UP000297139"/>
    </source>
</evidence>
<accession>A0A4D6DYM2</accession>
<dbReference type="GeneID" id="64469671"/>
<proteinExistence type="predicted"/>
<dbReference type="EMBL" id="MK599416">
    <property type="protein sequence ID" value="QBZ71463.1"/>
    <property type="molecule type" value="Genomic_DNA"/>
</dbReference>
<protein>
    <submittedName>
        <fullName evidence="1">Uncharacterized protein</fullName>
    </submittedName>
</protein>
<evidence type="ECO:0000313" key="1">
    <source>
        <dbReference type="EMBL" id="QBZ71463.1"/>
    </source>
</evidence>
<dbReference type="RefSeq" id="YP_010053994.1">
    <property type="nucleotide sequence ID" value="NC_054647.1"/>
</dbReference>
<keyword evidence="2" id="KW-1185">Reference proteome</keyword>
<dbReference type="KEGG" id="vg:64469671"/>
<name>A0A4D6DYM2_9CAUD</name>